<accession>A0ABX1JTP1</accession>
<feature type="transmembrane region" description="Helical" evidence="7">
    <location>
        <begin position="83"/>
        <end position="111"/>
    </location>
</feature>
<dbReference type="PROSITE" id="PS50928">
    <property type="entry name" value="ABC_TM1"/>
    <property type="match status" value="1"/>
</dbReference>
<feature type="transmembrane region" description="Helical" evidence="7">
    <location>
        <begin position="28"/>
        <end position="49"/>
    </location>
</feature>
<protein>
    <submittedName>
        <fullName evidence="9">Sugar ABC transporter permease</fullName>
    </submittedName>
</protein>
<evidence type="ECO:0000256" key="1">
    <source>
        <dbReference type="ARBA" id="ARBA00004651"/>
    </source>
</evidence>
<evidence type="ECO:0000256" key="6">
    <source>
        <dbReference type="ARBA" id="ARBA00023136"/>
    </source>
</evidence>
<evidence type="ECO:0000256" key="5">
    <source>
        <dbReference type="ARBA" id="ARBA00022989"/>
    </source>
</evidence>
<gene>
    <name evidence="9" type="ORF">HER39_16125</name>
</gene>
<evidence type="ECO:0000256" key="7">
    <source>
        <dbReference type="SAM" id="Phobius"/>
    </source>
</evidence>
<keyword evidence="6 7" id="KW-0472">Membrane</keyword>
<keyword evidence="2" id="KW-0813">Transport</keyword>
<keyword evidence="4 7" id="KW-0812">Transmembrane</keyword>
<reference evidence="9 10" key="1">
    <citation type="submission" date="2020-04" db="EMBL/GenBank/DDBJ databases">
        <authorList>
            <person name="Liu S."/>
        </authorList>
    </citation>
    <scope>NUCLEOTIDE SEQUENCE [LARGE SCALE GENOMIC DNA]</scope>
    <source>
        <strain evidence="9 10">CGMCC 1.15091</strain>
    </source>
</reference>
<evidence type="ECO:0000256" key="3">
    <source>
        <dbReference type="ARBA" id="ARBA00022475"/>
    </source>
</evidence>
<dbReference type="SUPFAM" id="SSF161098">
    <property type="entry name" value="MetI-like"/>
    <property type="match status" value="1"/>
</dbReference>
<evidence type="ECO:0000256" key="4">
    <source>
        <dbReference type="ARBA" id="ARBA00022692"/>
    </source>
</evidence>
<keyword evidence="5 7" id="KW-1133">Transmembrane helix</keyword>
<keyword evidence="3" id="KW-1003">Cell membrane</keyword>
<feature type="non-terminal residue" evidence="9">
    <location>
        <position position="158"/>
    </location>
</feature>
<dbReference type="Proteomes" id="UP000523795">
    <property type="component" value="Unassembled WGS sequence"/>
</dbReference>
<evidence type="ECO:0000259" key="8">
    <source>
        <dbReference type="PROSITE" id="PS50928"/>
    </source>
</evidence>
<feature type="transmembrane region" description="Helical" evidence="7">
    <location>
        <begin position="123"/>
        <end position="146"/>
    </location>
</feature>
<keyword evidence="10" id="KW-1185">Reference proteome</keyword>
<dbReference type="InterPro" id="IPR000515">
    <property type="entry name" value="MetI-like"/>
</dbReference>
<dbReference type="EMBL" id="JAAZSR010000391">
    <property type="protein sequence ID" value="NKX52065.1"/>
    <property type="molecule type" value="Genomic_DNA"/>
</dbReference>
<dbReference type="PANTHER" id="PTHR43005:SF1">
    <property type="entry name" value="SPERMIDINE_PUTRESCINE TRANSPORT SYSTEM PERMEASE PROTEIN"/>
    <property type="match status" value="1"/>
</dbReference>
<evidence type="ECO:0000313" key="10">
    <source>
        <dbReference type="Proteomes" id="UP000523795"/>
    </source>
</evidence>
<dbReference type="PANTHER" id="PTHR43005">
    <property type="entry name" value="BLR7065 PROTEIN"/>
    <property type="match status" value="1"/>
</dbReference>
<evidence type="ECO:0000313" key="9">
    <source>
        <dbReference type="EMBL" id="NKX52065.1"/>
    </source>
</evidence>
<sequence>MTATATRPRPASRTVRQLSGRVKSERRLGWLLAGPAFVVMLAVTAYPIVQAIYDSLFKYRLTAPQDRQFVGLSNCGVVLTDGVFWRVLGVTLLITVITVAVELVLGFALALVMHKALKSVRGLLRTAILVPYGIITVVSAFAWFYAFDINSGYVNAWF</sequence>
<dbReference type="InterPro" id="IPR035906">
    <property type="entry name" value="MetI-like_sf"/>
</dbReference>
<organism evidence="9 10">
    <name type="scientific">Arthrobacter deserti</name>
    <dbReference type="NCBI Taxonomy" id="1742687"/>
    <lineage>
        <taxon>Bacteria</taxon>
        <taxon>Bacillati</taxon>
        <taxon>Actinomycetota</taxon>
        <taxon>Actinomycetes</taxon>
        <taxon>Micrococcales</taxon>
        <taxon>Micrococcaceae</taxon>
        <taxon>Arthrobacter</taxon>
    </lineage>
</organism>
<evidence type="ECO:0000256" key="2">
    <source>
        <dbReference type="ARBA" id="ARBA00022448"/>
    </source>
</evidence>
<name>A0ABX1JTP1_9MICC</name>
<proteinExistence type="predicted"/>
<feature type="domain" description="ABC transmembrane type-1" evidence="8">
    <location>
        <begin position="88"/>
        <end position="158"/>
    </location>
</feature>
<comment type="subcellular location">
    <subcellularLocation>
        <location evidence="1">Cell membrane</location>
        <topology evidence="1">Multi-pass membrane protein</topology>
    </subcellularLocation>
</comment>
<comment type="caution">
    <text evidence="9">The sequence shown here is derived from an EMBL/GenBank/DDBJ whole genome shotgun (WGS) entry which is preliminary data.</text>
</comment>
<dbReference type="Gene3D" id="1.10.3720.10">
    <property type="entry name" value="MetI-like"/>
    <property type="match status" value="1"/>
</dbReference>